<feature type="signal peptide" evidence="1">
    <location>
        <begin position="1"/>
        <end position="23"/>
    </location>
</feature>
<comment type="caution">
    <text evidence="2">The sequence shown here is derived from an EMBL/GenBank/DDBJ whole genome shotgun (WGS) entry which is preliminary data.</text>
</comment>
<keyword evidence="1" id="KW-0732">Signal</keyword>
<dbReference type="SUPFAM" id="SSF56935">
    <property type="entry name" value="Porins"/>
    <property type="match status" value="1"/>
</dbReference>
<keyword evidence="3" id="KW-1185">Reference proteome</keyword>
<dbReference type="Proteomes" id="UP000318053">
    <property type="component" value="Unassembled WGS sequence"/>
</dbReference>
<evidence type="ECO:0000256" key="1">
    <source>
        <dbReference type="SAM" id="SignalP"/>
    </source>
</evidence>
<accession>A0A5C5XUW4</accession>
<dbReference type="PROSITE" id="PS51257">
    <property type="entry name" value="PROKAR_LIPOPROTEIN"/>
    <property type="match status" value="1"/>
</dbReference>
<protein>
    <recommendedName>
        <fullName evidence="4">MetA-pathway of phenol degradation</fullName>
    </recommendedName>
</protein>
<reference evidence="2 3" key="1">
    <citation type="submission" date="2019-02" db="EMBL/GenBank/DDBJ databases">
        <title>Deep-cultivation of Planctomycetes and their phenomic and genomic characterization uncovers novel biology.</title>
        <authorList>
            <person name="Wiegand S."/>
            <person name="Jogler M."/>
            <person name="Boedeker C."/>
            <person name="Pinto D."/>
            <person name="Vollmers J."/>
            <person name="Rivas-Marin E."/>
            <person name="Kohn T."/>
            <person name="Peeters S.H."/>
            <person name="Heuer A."/>
            <person name="Rast P."/>
            <person name="Oberbeckmann S."/>
            <person name="Bunk B."/>
            <person name="Jeske O."/>
            <person name="Meyerdierks A."/>
            <person name="Storesund J.E."/>
            <person name="Kallscheuer N."/>
            <person name="Luecker S."/>
            <person name="Lage O.M."/>
            <person name="Pohl T."/>
            <person name="Merkel B.J."/>
            <person name="Hornburger P."/>
            <person name="Mueller R.-W."/>
            <person name="Bruemmer F."/>
            <person name="Labrenz M."/>
            <person name="Spormann A.M."/>
            <person name="Op Den Camp H."/>
            <person name="Overmann J."/>
            <person name="Amann R."/>
            <person name="Jetten M.S.M."/>
            <person name="Mascher T."/>
            <person name="Medema M.H."/>
            <person name="Devos D.P."/>
            <person name="Kaster A.-K."/>
            <person name="Ovreas L."/>
            <person name="Rohde M."/>
            <person name="Galperin M.Y."/>
            <person name="Jogler C."/>
        </authorList>
    </citation>
    <scope>NUCLEOTIDE SEQUENCE [LARGE SCALE GENOMIC DNA]</scope>
    <source>
        <strain evidence="2 3">CA85</strain>
    </source>
</reference>
<dbReference type="InterPro" id="IPR025737">
    <property type="entry name" value="FApF"/>
</dbReference>
<evidence type="ECO:0000313" key="2">
    <source>
        <dbReference type="EMBL" id="TWT67067.1"/>
    </source>
</evidence>
<feature type="chain" id="PRO_5022996674" description="MetA-pathway of phenol degradation" evidence="1">
    <location>
        <begin position="24"/>
        <end position="288"/>
    </location>
</feature>
<sequence precursor="true">MPTVERTTIALAVLMLLACSPTAAEDVFGLFPECRFAAPESPEGGEEEDEIETDRDSFTLATGVVGDRHLVLEAAYSFVDNRRVPETHSLPELIARYGIGDRFELRFGYNYEVGGAGNPISGNVPDEFEETTDLERGSRVIYGAKWQVSHQRGWKPESSVAIDAYTPLTGIDTATQLSTTYVFGWANRTDWKWDSAIRFGTGAFEDDSFNIWSPSTVVKFPLGENWEGHVEYFSVNTDGRVSESSQHFISPGTHYLINPNLEVGIRVGWGLNQQAPGFFSNIGTGLRF</sequence>
<organism evidence="2 3">
    <name type="scientific">Allorhodopirellula solitaria</name>
    <dbReference type="NCBI Taxonomy" id="2527987"/>
    <lineage>
        <taxon>Bacteria</taxon>
        <taxon>Pseudomonadati</taxon>
        <taxon>Planctomycetota</taxon>
        <taxon>Planctomycetia</taxon>
        <taxon>Pirellulales</taxon>
        <taxon>Pirellulaceae</taxon>
        <taxon>Allorhodopirellula</taxon>
    </lineage>
</organism>
<evidence type="ECO:0008006" key="4">
    <source>
        <dbReference type="Google" id="ProtNLM"/>
    </source>
</evidence>
<name>A0A5C5XUW4_9BACT</name>
<gene>
    <name evidence="2" type="ORF">CA85_19130</name>
</gene>
<dbReference type="AlphaFoldDB" id="A0A5C5XUW4"/>
<evidence type="ECO:0000313" key="3">
    <source>
        <dbReference type="Proteomes" id="UP000318053"/>
    </source>
</evidence>
<proteinExistence type="predicted"/>
<dbReference type="RefSeq" id="WP_246112628.1">
    <property type="nucleotide sequence ID" value="NZ_SJPK01000004.1"/>
</dbReference>
<dbReference type="EMBL" id="SJPK01000004">
    <property type="protein sequence ID" value="TWT67067.1"/>
    <property type="molecule type" value="Genomic_DNA"/>
</dbReference>
<dbReference type="Pfam" id="PF13557">
    <property type="entry name" value="Phenol_MetA_deg"/>
    <property type="match status" value="1"/>
</dbReference>